<proteinExistence type="predicted"/>
<feature type="chain" id="PRO_5046054865" evidence="1">
    <location>
        <begin position="24"/>
        <end position="128"/>
    </location>
</feature>
<reference evidence="2" key="1">
    <citation type="submission" date="2022-11" db="EMBL/GenBank/DDBJ databases">
        <title>Methylomonas rapida sp. nov., Carotenoid-Producing Obligate Methanotrophs with High Growth Characteristics and Biotechnological Potential.</title>
        <authorList>
            <person name="Tikhonova E.N."/>
            <person name="Suleimanov R.Z."/>
            <person name="Miroshnikov K."/>
            <person name="Oshkin I.Y."/>
            <person name="Belova S.E."/>
            <person name="Danilova O.V."/>
            <person name="Ashikhmin A."/>
            <person name="Konopkin A."/>
            <person name="But S.Y."/>
            <person name="Khmelenina V.N."/>
            <person name="Kuznetsov N."/>
            <person name="Pimenov N.V."/>
            <person name="Dedysh S.N."/>
        </authorList>
    </citation>
    <scope>NUCLEOTIDE SEQUENCE</scope>
    <source>
        <strain evidence="2">MP1</strain>
    </source>
</reference>
<dbReference type="InterPro" id="IPR023824">
    <property type="entry name" value="CHP04073_exosortase-affil"/>
</dbReference>
<evidence type="ECO:0000313" key="2">
    <source>
        <dbReference type="EMBL" id="WAR46426.1"/>
    </source>
</evidence>
<accession>A0ABY7GPK6</accession>
<keyword evidence="1" id="KW-0732">Signal</keyword>
<evidence type="ECO:0000313" key="3">
    <source>
        <dbReference type="Proteomes" id="UP001162780"/>
    </source>
</evidence>
<dbReference type="RefSeq" id="WP_255187331.1">
    <property type="nucleotide sequence ID" value="NZ_CP113517.1"/>
</dbReference>
<name>A0ABY7GPK6_9GAMM</name>
<evidence type="ECO:0000256" key="1">
    <source>
        <dbReference type="SAM" id="SignalP"/>
    </source>
</evidence>
<gene>
    <name evidence="2" type="ORF">NM686_007890</name>
</gene>
<feature type="signal peptide" evidence="1">
    <location>
        <begin position="1"/>
        <end position="23"/>
    </location>
</feature>
<keyword evidence="3" id="KW-1185">Reference proteome</keyword>
<dbReference type="NCBIfam" id="TIGR04073">
    <property type="entry name" value="exo_TIGR04073"/>
    <property type="match status" value="1"/>
</dbReference>
<organism evidence="2 3">
    <name type="scientific">Methylomonas rapida</name>
    <dbReference type="NCBI Taxonomy" id="2963939"/>
    <lineage>
        <taxon>Bacteria</taxon>
        <taxon>Pseudomonadati</taxon>
        <taxon>Pseudomonadota</taxon>
        <taxon>Gammaproteobacteria</taxon>
        <taxon>Methylococcales</taxon>
        <taxon>Methylococcaceae</taxon>
        <taxon>Methylomonas</taxon>
    </lineage>
</organism>
<dbReference type="Proteomes" id="UP001162780">
    <property type="component" value="Chromosome"/>
</dbReference>
<dbReference type="EMBL" id="CP113517">
    <property type="protein sequence ID" value="WAR46426.1"/>
    <property type="molecule type" value="Genomic_DNA"/>
</dbReference>
<sequence length="128" mass="13649">MSKTKTLLFTSLLAISAFSPAQADGYFSEVSEKFLRGGANLFTGMGEVPKNIVWASGETNPTVGFTGGIVGGTLDVLGRTASGIFDVITSPIPTKSLVEPAYVWDDFGKPTTYGTNYRQGEVKVYNPQ</sequence>
<protein>
    <submittedName>
        <fullName evidence="2">Exosortase system-associated protein, TIGR04073 family</fullName>
    </submittedName>
</protein>